<dbReference type="RefSeq" id="WP_144067973.1">
    <property type="nucleotide sequence ID" value="NZ_CP041636.1"/>
</dbReference>
<dbReference type="EMBL" id="CP041636">
    <property type="protein sequence ID" value="QDO96992.1"/>
    <property type="molecule type" value="Genomic_DNA"/>
</dbReference>
<reference evidence="1 2" key="1">
    <citation type="submission" date="2019-07" db="EMBL/GenBank/DDBJ databases">
        <title>Genome sequencing for Ferrovibrio sp. K5.</title>
        <authorList>
            <person name="Park S.-J."/>
        </authorList>
    </citation>
    <scope>NUCLEOTIDE SEQUENCE [LARGE SCALE GENOMIC DNA]</scope>
    <source>
        <strain evidence="1 2">K5</strain>
    </source>
</reference>
<sequence length="82" mass="9429">MQTNLQILDWTIDASAKIVENDDYVVSFYDGEDGDYDIAYMRAKQVQRMTPALERAAMRDARVAFNLAMRQQRASAFSRFVA</sequence>
<evidence type="ECO:0000313" key="2">
    <source>
        <dbReference type="Proteomes" id="UP000317496"/>
    </source>
</evidence>
<accession>A0A516GZR4</accession>
<proteinExistence type="predicted"/>
<dbReference type="KEGG" id="fer:FNB15_06765"/>
<dbReference type="AlphaFoldDB" id="A0A516GZR4"/>
<organism evidence="1 2">
    <name type="scientific">Ferrovibrio terrae</name>
    <dbReference type="NCBI Taxonomy" id="2594003"/>
    <lineage>
        <taxon>Bacteria</taxon>
        <taxon>Pseudomonadati</taxon>
        <taxon>Pseudomonadota</taxon>
        <taxon>Alphaproteobacteria</taxon>
        <taxon>Rhodospirillales</taxon>
        <taxon>Rhodospirillaceae</taxon>
        <taxon>Ferrovibrio</taxon>
    </lineage>
</organism>
<evidence type="ECO:0000313" key="1">
    <source>
        <dbReference type="EMBL" id="QDO96992.1"/>
    </source>
</evidence>
<dbReference type="Proteomes" id="UP000317496">
    <property type="component" value="Chromosome"/>
</dbReference>
<gene>
    <name evidence="1" type="ORF">FNB15_06765</name>
</gene>
<protein>
    <submittedName>
        <fullName evidence="1">Uncharacterized protein</fullName>
    </submittedName>
</protein>
<keyword evidence="2" id="KW-1185">Reference proteome</keyword>
<name>A0A516GZR4_9PROT</name>